<gene>
    <name evidence="2" type="ORF">ACFSC0_01520</name>
</gene>
<accession>A0ABW4MVY9</accession>
<dbReference type="EMBL" id="JBHUEY010000001">
    <property type="protein sequence ID" value="MFD1782055.1"/>
    <property type="molecule type" value="Genomic_DNA"/>
</dbReference>
<evidence type="ECO:0000313" key="2">
    <source>
        <dbReference type="EMBL" id="MFD1782055.1"/>
    </source>
</evidence>
<comment type="caution">
    <text evidence="2">The sequence shown here is derived from an EMBL/GenBank/DDBJ whole genome shotgun (WGS) entry which is preliminary data.</text>
</comment>
<protein>
    <submittedName>
        <fullName evidence="2">Uncharacterized protein</fullName>
    </submittedName>
</protein>
<proteinExistence type="predicted"/>
<reference evidence="3" key="1">
    <citation type="journal article" date="2019" name="Int. J. Syst. Evol. Microbiol.">
        <title>The Global Catalogue of Microorganisms (GCM) 10K type strain sequencing project: providing services to taxonomists for standard genome sequencing and annotation.</title>
        <authorList>
            <consortium name="The Broad Institute Genomics Platform"/>
            <consortium name="The Broad Institute Genome Sequencing Center for Infectious Disease"/>
            <person name="Wu L."/>
            <person name="Ma J."/>
        </authorList>
    </citation>
    <scope>NUCLEOTIDE SEQUENCE [LARGE SCALE GENOMIC DNA]</scope>
    <source>
        <strain evidence="3">DFY28</strain>
    </source>
</reference>
<evidence type="ECO:0000313" key="3">
    <source>
        <dbReference type="Proteomes" id="UP001597237"/>
    </source>
</evidence>
<dbReference type="RefSeq" id="WP_377281114.1">
    <property type="nucleotide sequence ID" value="NZ_JBHRSI010000003.1"/>
</dbReference>
<organism evidence="2 3">
    <name type="scientific">Phenylobacterium terrae</name>
    <dbReference type="NCBI Taxonomy" id="2665495"/>
    <lineage>
        <taxon>Bacteria</taxon>
        <taxon>Pseudomonadati</taxon>
        <taxon>Pseudomonadota</taxon>
        <taxon>Alphaproteobacteria</taxon>
        <taxon>Caulobacterales</taxon>
        <taxon>Caulobacteraceae</taxon>
        <taxon>Phenylobacterium</taxon>
    </lineage>
</organism>
<evidence type="ECO:0000256" key="1">
    <source>
        <dbReference type="SAM" id="SignalP"/>
    </source>
</evidence>
<name>A0ABW4MVY9_9CAUL</name>
<feature type="chain" id="PRO_5045811792" evidence="1">
    <location>
        <begin position="23"/>
        <end position="131"/>
    </location>
</feature>
<keyword evidence="1" id="KW-0732">Signal</keyword>
<keyword evidence="3" id="KW-1185">Reference proteome</keyword>
<dbReference type="Proteomes" id="UP001597237">
    <property type="component" value="Unassembled WGS sequence"/>
</dbReference>
<feature type="signal peptide" evidence="1">
    <location>
        <begin position="1"/>
        <end position="22"/>
    </location>
</feature>
<sequence length="131" mass="13627">MRIALAAAASLAALFGAAPAISAPAVAHVAIVQHPDQRGDRLRYVARAQRCKDEFFKELRLADGRARPPSWAYEPGPATAPSPTIRLILDEGGLPAAQVLVAAVNVCLDSQGLAGVRAVLSAEPSPDAPLE</sequence>